<feature type="domain" description="Bet v I/Major latex protein" evidence="2">
    <location>
        <begin position="1"/>
        <end position="154"/>
    </location>
</feature>
<evidence type="ECO:0000259" key="2">
    <source>
        <dbReference type="SMART" id="SM01037"/>
    </source>
</evidence>
<evidence type="ECO:0000313" key="3">
    <source>
        <dbReference type="EMBL" id="ABK24077.1"/>
    </source>
</evidence>
<dbReference type="GO" id="GO:0038023">
    <property type="term" value="F:signaling receptor activity"/>
    <property type="evidence" value="ECO:0007669"/>
    <property type="project" value="TreeGrafter"/>
</dbReference>
<dbReference type="Pfam" id="PF00407">
    <property type="entry name" value="Bet_v_1"/>
    <property type="match status" value="1"/>
</dbReference>
<proteinExistence type="evidence at transcript level"/>
<name>A9NTW6_PICSI</name>
<dbReference type="AlphaFoldDB" id="A9NTW6"/>
<dbReference type="GO" id="GO:0005737">
    <property type="term" value="C:cytoplasm"/>
    <property type="evidence" value="ECO:0007669"/>
    <property type="project" value="TreeGrafter"/>
</dbReference>
<dbReference type="GO" id="GO:0005634">
    <property type="term" value="C:nucleus"/>
    <property type="evidence" value="ECO:0007669"/>
    <property type="project" value="TreeGrafter"/>
</dbReference>
<reference evidence="3" key="1">
    <citation type="journal article" date="2008" name="BMC Genomics">
        <title>A conifer genomics resource of 200,000 spruce (Picea spp.) ESTs and 6,464 high-quality, sequence-finished full-length cDNAs for Sitka spruce (Picea sitchensis).</title>
        <authorList>
            <person name="Ralph S.G."/>
            <person name="Chun H.J."/>
            <person name="Kolosova N."/>
            <person name="Cooper D."/>
            <person name="Oddy C."/>
            <person name="Ritland C.E."/>
            <person name="Kirkpatrick R."/>
            <person name="Moore R."/>
            <person name="Barber S."/>
            <person name="Holt R.A."/>
            <person name="Jones S.J."/>
            <person name="Marra M.A."/>
            <person name="Douglas C.J."/>
            <person name="Ritland K."/>
            <person name="Bohlmann J."/>
        </authorList>
    </citation>
    <scope>NUCLEOTIDE SEQUENCE</scope>
    <source>
        <tissue evidence="3">Bark</tissue>
    </source>
</reference>
<dbReference type="GO" id="GO:0006952">
    <property type="term" value="P:defense response"/>
    <property type="evidence" value="ECO:0007669"/>
    <property type="project" value="InterPro"/>
</dbReference>
<protein>
    <recommendedName>
        <fullName evidence="2">Bet v I/Major latex protein domain-containing protein</fullName>
    </recommendedName>
</protein>
<dbReference type="CDD" id="cd07816">
    <property type="entry name" value="Bet_v1-like"/>
    <property type="match status" value="1"/>
</dbReference>
<dbReference type="SMART" id="SM01037">
    <property type="entry name" value="Bet_v_1"/>
    <property type="match status" value="1"/>
</dbReference>
<accession>A9NTW6</accession>
<comment type="similarity">
    <text evidence="1">Belongs to the BetVI family.</text>
</comment>
<dbReference type="Gene3D" id="3.30.530.20">
    <property type="match status" value="1"/>
</dbReference>
<organism evidence="3">
    <name type="scientific">Picea sitchensis</name>
    <name type="common">Sitka spruce</name>
    <name type="synonym">Pinus sitchensis</name>
    <dbReference type="NCBI Taxonomy" id="3332"/>
    <lineage>
        <taxon>Eukaryota</taxon>
        <taxon>Viridiplantae</taxon>
        <taxon>Streptophyta</taxon>
        <taxon>Embryophyta</taxon>
        <taxon>Tracheophyta</taxon>
        <taxon>Spermatophyta</taxon>
        <taxon>Pinopsida</taxon>
        <taxon>Pinidae</taxon>
        <taxon>Conifers I</taxon>
        <taxon>Pinales</taxon>
        <taxon>Pinaceae</taxon>
        <taxon>Picea</taxon>
    </lineage>
</organism>
<dbReference type="EMBL" id="EF084766">
    <property type="protein sequence ID" value="ABK24077.1"/>
    <property type="molecule type" value="mRNA"/>
</dbReference>
<dbReference type="PANTHER" id="PTHR31213">
    <property type="entry name" value="OS08G0374000 PROTEIN-RELATED"/>
    <property type="match status" value="1"/>
</dbReference>
<dbReference type="InterPro" id="IPR050279">
    <property type="entry name" value="Plant_def-hormone_signal"/>
</dbReference>
<dbReference type="SUPFAM" id="SSF55961">
    <property type="entry name" value="Bet v1-like"/>
    <property type="match status" value="1"/>
</dbReference>
<dbReference type="InterPro" id="IPR000916">
    <property type="entry name" value="Bet_v_I/MLP"/>
</dbReference>
<dbReference type="GO" id="GO:0004864">
    <property type="term" value="F:protein phosphatase inhibitor activity"/>
    <property type="evidence" value="ECO:0007669"/>
    <property type="project" value="TreeGrafter"/>
</dbReference>
<evidence type="ECO:0000256" key="1">
    <source>
        <dbReference type="ARBA" id="ARBA00009744"/>
    </source>
</evidence>
<dbReference type="GO" id="GO:0010427">
    <property type="term" value="F:abscisic acid binding"/>
    <property type="evidence" value="ECO:0007669"/>
    <property type="project" value="TreeGrafter"/>
</dbReference>
<dbReference type="InterPro" id="IPR023393">
    <property type="entry name" value="START-like_dom_sf"/>
</dbReference>
<dbReference type="PANTHER" id="PTHR31213:SF24">
    <property type="entry name" value="OS08G0374000 PROTEIN"/>
    <property type="match status" value="1"/>
</dbReference>
<sequence length="162" mass="18079">MGVMNGEVELNVPASKAWEIFKTNELLKKVNPNFLANAEYVEGDGRPGSIRLLKLGPGVNTYVSESKQRIEEVKEGPGSGVLQMKYKVLEGELKKMYDPYTVTFSFRGDGNKNKCIAGWRAEYQLLSPNVAAPEKAKDVALRFMKAIEDFYLSSNFISTNCN</sequence>
<dbReference type="GO" id="GO:0009738">
    <property type="term" value="P:abscisic acid-activated signaling pathway"/>
    <property type="evidence" value="ECO:0007669"/>
    <property type="project" value="TreeGrafter"/>
</dbReference>